<proteinExistence type="inferred from homology"/>
<evidence type="ECO:0000313" key="18">
    <source>
        <dbReference type="Proteomes" id="UP000244005"/>
    </source>
</evidence>
<feature type="binding site" evidence="13">
    <location>
        <position position="100"/>
    </location>
    <ligand>
        <name>FAD</name>
        <dbReference type="ChEBI" id="CHEBI:57692"/>
    </ligand>
</feature>
<feature type="binding site" evidence="13">
    <location>
        <position position="115"/>
    </location>
    <ligand>
        <name>FAD</name>
        <dbReference type="ChEBI" id="CHEBI:57692"/>
    </ligand>
</feature>
<dbReference type="EC" id="1.6.2.2" evidence="14"/>
<keyword evidence="4 13" id="KW-0285">Flavoprotein</keyword>
<dbReference type="PROSITE" id="PS51384">
    <property type="entry name" value="FAD_FR"/>
    <property type="match status" value="1"/>
</dbReference>
<dbReference type="Pfam" id="PF00175">
    <property type="entry name" value="NAD_binding_1"/>
    <property type="match status" value="1"/>
</dbReference>
<evidence type="ECO:0000256" key="3">
    <source>
        <dbReference type="ARBA" id="ARBA00006105"/>
    </source>
</evidence>
<keyword evidence="10 14" id="KW-0520">NAD</keyword>
<feature type="binding site" evidence="13">
    <location>
        <position position="117"/>
    </location>
    <ligand>
        <name>FAD</name>
        <dbReference type="ChEBI" id="CHEBI:57692"/>
    </ligand>
</feature>
<comment type="catalytic activity">
    <reaction evidence="14">
        <text>2 Fe(III)-[cytochrome b5] + NADH = 2 Fe(II)-[cytochrome b5] + NAD(+) + H(+)</text>
        <dbReference type="Rhea" id="RHEA:46680"/>
        <dbReference type="Rhea" id="RHEA-COMP:10438"/>
        <dbReference type="Rhea" id="RHEA-COMP:10439"/>
        <dbReference type="ChEBI" id="CHEBI:15378"/>
        <dbReference type="ChEBI" id="CHEBI:29033"/>
        <dbReference type="ChEBI" id="CHEBI:29034"/>
        <dbReference type="ChEBI" id="CHEBI:57540"/>
        <dbReference type="ChEBI" id="CHEBI:57945"/>
        <dbReference type="EC" id="1.6.2.2"/>
    </reaction>
</comment>
<dbReference type="InterPro" id="IPR017927">
    <property type="entry name" value="FAD-bd_FR_type"/>
</dbReference>
<feature type="binding site" evidence="13">
    <location>
        <position position="99"/>
    </location>
    <ligand>
        <name>FAD</name>
        <dbReference type="ChEBI" id="CHEBI:57692"/>
    </ligand>
</feature>
<dbReference type="PANTHER" id="PTHR19370">
    <property type="entry name" value="NADH-CYTOCHROME B5 REDUCTASE"/>
    <property type="match status" value="1"/>
</dbReference>
<keyword evidence="7 13" id="KW-0274">FAD</keyword>
<keyword evidence="11" id="KW-0496">Mitochondrion</keyword>
<evidence type="ECO:0000256" key="11">
    <source>
        <dbReference type="ARBA" id="ARBA00023128"/>
    </source>
</evidence>
<dbReference type="FunFam" id="2.40.30.10:FF:000032">
    <property type="entry name" value="NADH-cytochrome b5 reductase"/>
    <property type="match status" value="1"/>
</dbReference>
<dbReference type="FunFam" id="3.40.50.80:FF:000019">
    <property type="entry name" value="NADH-cytochrome b5 reductase"/>
    <property type="match status" value="1"/>
</dbReference>
<protein>
    <recommendedName>
        <fullName evidence="14">NADH-cytochrome b5 reductase</fullName>
        <ecNumber evidence="14">1.6.2.2</ecNumber>
    </recommendedName>
</protein>
<feature type="transmembrane region" description="Helical" evidence="15">
    <location>
        <begin position="12"/>
        <end position="34"/>
    </location>
</feature>
<gene>
    <name evidence="17" type="ORF">MARPO_0013s0176</name>
</gene>
<dbReference type="Gene3D" id="2.40.30.10">
    <property type="entry name" value="Translation factors"/>
    <property type="match status" value="1"/>
</dbReference>
<keyword evidence="8 15" id="KW-1133">Transmembrane helix</keyword>
<feature type="domain" description="FAD-binding FR-type" evidence="16">
    <location>
        <begin position="45"/>
        <end position="149"/>
    </location>
</feature>
<feature type="binding site" evidence="13">
    <location>
        <position position="124"/>
    </location>
    <ligand>
        <name>FAD</name>
        <dbReference type="ChEBI" id="CHEBI:57692"/>
    </ligand>
</feature>
<evidence type="ECO:0000259" key="16">
    <source>
        <dbReference type="PROSITE" id="PS51384"/>
    </source>
</evidence>
<feature type="binding site" evidence="13">
    <location>
        <position position="125"/>
    </location>
    <ligand>
        <name>FAD</name>
        <dbReference type="ChEBI" id="CHEBI:57692"/>
    </ligand>
</feature>
<evidence type="ECO:0000256" key="10">
    <source>
        <dbReference type="ARBA" id="ARBA00023027"/>
    </source>
</evidence>
<keyword evidence="12 15" id="KW-0472">Membrane</keyword>
<evidence type="ECO:0000256" key="2">
    <source>
        <dbReference type="ARBA" id="ARBA00004294"/>
    </source>
</evidence>
<dbReference type="OrthoDB" id="432685at2759"/>
<dbReference type="InterPro" id="IPR001834">
    <property type="entry name" value="CBR-like"/>
</dbReference>
<keyword evidence="18" id="KW-1185">Reference proteome</keyword>
<dbReference type="GO" id="GO:0005741">
    <property type="term" value="C:mitochondrial outer membrane"/>
    <property type="evidence" value="ECO:0007669"/>
    <property type="project" value="UniProtKB-SubCell"/>
</dbReference>
<evidence type="ECO:0000256" key="9">
    <source>
        <dbReference type="ARBA" id="ARBA00023002"/>
    </source>
</evidence>
<accession>A0A2R6XIR4</accession>
<dbReference type="Pfam" id="PF00970">
    <property type="entry name" value="FAD_binding_6"/>
    <property type="match status" value="1"/>
</dbReference>
<evidence type="ECO:0000256" key="8">
    <source>
        <dbReference type="ARBA" id="ARBA00022989"/>
    </source>
</evidence>
<dbReference type="GO" id="GO:0090524">
    <property type="term" value="F:cytochrome-b5 reductase activity, acting on NADH"/>
    <property type="evidence" value="ECO:0007669"/>
    <property type="project" value="UniProtKB-EC"/>
</dbReference>
<dbReference type="InterPro" id="IPR017938">
    <property type="entry name" value="Riboflavin_synthase-like_b-brl"/>
</dbReference>
<dbReference type="AlphaFoldDB" id="A0A2R6XIR4"/>
<evidence type="ECO:0000256" key="7">
    <source>
        <dbReference type="ARBA" id="ARBA00022827"/>
    </source>
</evidence>
<keyword evidence="5 15" id="KW-0812">Transmembrane</keyword>
<dbReference type="SUPFAM" id="SSF52343">
    <property type="entry name" value="Ferredoxin reductase-like, C-terminal NADP-linked domain"/>
    <property type="match status" value="1"/>
</dbReference>
<evidence type="ECO:0000256" key="13">
    <source>
        <dbReference type="PIRSR" id="PIRSR601834-1"/>
    </source>
</evidence>
<evidence type="ECO:0000256" key="15">
    <source>
        <dbReference type="SAM" id="Phobius"/>
    </source>
</evidence>
<evidence type="ECO:0000256" key="12">
    <source>
        <dbReference type="ARBA" id="ARBA00023136"/>
    </source>
</evidence>
<evidence type="ECO:0000256" key="1">
    <source>
        <dbReference type="ARBA" id="ARBA00001974"/>
    </source>
</evidence>
<organism evidence="17 18">
    <name type="scientific">Marchantia polymorpha</name>
    <name type="common">Common liverwort</name>
    <name type="synonym">Marchantia aquatica</name>
    <dbReference type="NCBI Taxonomy" id="3197"/>
    <lineage>
        <taxon>Eukaryota</taxon>
        <taxon>Viridiplantae</taxon>
        <taxon>Streptophyta</taxon>
        <taxon>Embryophyta</taxon>
        <taxon>Marchantiophyta</taxon>
        <taxon>Marchantiopsida</taxon>
        <taxon>Marchantiidae</taxon>
        <taxon>Marchantiales</taxon>
        <taxon>Marchantiaceae</taxon>
        <taxon>Marchantia</taxon>
    </lineage>
</organism>
<dbReference type="InterPro" id="IPR001433">
    <property type="entry name" value="OxRdtase_FAD/NAD-bd"/>
</dbReference>
<feature type="binding site" evidence="13">
    <location>
        <position position="166"/>
    </location>
    <ligand>
        <name>FAD</name>
        <dbReference type="ChEBI" id="CHEBI:57692"/>
    </ligand>
</feature>
<dbReference type="SUPFAM" id="SSF63380">
    <property type="entry name" value="Riboflavin synthase domain-like"/>
    <property type="match status" value="1"/>
</dbReference>
<dbReference type="InterPro" id="IPR039261">
    <property type="entry name" value="FNR_nucleotide-bd"/>
</dbReference>
<comment type="similarity">
    <text evidence="3 14">Belongs to the flavoprotein pyridine nucleotide cytochrome reductase family.</text>
</comment>
<dbReference type="Proteomes" id="UP000244005">
    <property type="component" value="Unassembled WGS sequence"/>
</dbReference>
<dbReference type="Gramene" id="Mp8g06140.1">
    <property type="protein sequence ID" value="Mp8g06140.1.cds"/>
    <property type="gene ID" value="Mp8g06140"/>
</dbReference>
<evidence type="ECO:0000256" key="6">
    <source>
        <dbReference type="ARBA" id="ARBA00022787"/>
    </source>
</evidence>
<evidence type="ECO:0000256" key="4">
    <source>
        <dbReference type="ARBA" id="ARBA00022630"/>
    </source>
</evidence>
<dbReference type="GO" id="GO:0022900">
    <property type="term" value="P:electron transport chain"/>
    <property type="evidence" value="ECO:0000318"/>
    <property type="project" value="GO_Central"/>
</dbReference>
<dbReference type="OMA" id="VQIFMCG"/>
<reference evidence="18" key="1">
    <citation type="journal article" date="2017" name="Cell">
        <title>Insights into land plant evolution garnered from the Marchantia polymorpha genome.</title>
        <authorList>
            <person name="Bowman J.L."/>
            <person name="Kohchi T."/>
            <person name="Yamato K.T."/>
            <person name="Jenkins J."/>
            <person name="Shu S."/>
            <person name="Ishizaki K."/>
            <person name="Yamaoka S."/>
            <person name="Nishihama R."/>
            <person name="Nakamura Y."/>
            <person name="Berger F."/>
            <person name="Adam C."/>
            <person name="Aki S.S."/>
            <person name="Althoff F."/>
            <person name="Araki T."/>
            <person name="Arteaga-Vazquez M.A."/>
            <person name="Balasubrmanian S."/>
            <person name="Barry K."/>
            <person name="Bauer D."/>
            <person name="Boehm C.R."/>
            <person name="Briginshaw L."/>
            <person name="Caballero-Perez J."/>
            <person name="Catarino B."/>
            <person name="Chen F."/>
            <person name="Chiyoda S."/>
            <person name="Chovatia M."/>
            <person name="Davies K.M."/>
            <person name="Delmans M."/>
            <person name="Demura T."/>
            <person name="Dierschke T."/>
            <person name="Dolan L."/>
            <person name="Dorantes-Acosta A.E."/>
            <person name="Eklund D.M."/>
            <person name="Florent S.N."/>
            <person name="Flores-Sandoval E."/>
            <person name="Fujiyama A."/>
            <person name="Fukuzawa H."/>
            <person name="Galik B."/>
            <person name="Grimanelli D."/>
            <person name="Grimwood J."/>
            <person name="Grossniklaus U."/>
            <person name="Hamada T."/>
            <person name="Haseloff J."/>
            <person name="Hetherington A.J."/>
            <person name="Higo A."/>
            <person name="Hirakawa Y."/>
            <person name="Hundley H.N."/>
            <person name="Ikeda Y."/>
            <person name="Inoue K."/>
            <person name="Inoue S.I."/>
            <person name="Ishida S."/>
            <person name="Jia Q."/>
            <person name="Kakita M."/>
            <person name="Kanazawa T."/>
            <person name="Kawai Y."/>
            <person name="Kawashima T."/>
            <person name="Kennedy M."/>
            <person name="Kinose K."/>
            <person name="Kinoshita T."/>
            <person name="Kohara Y."/>
            <person name="Koide E."/>
            <person name="Komatsu K."/>
            <person name="Kopischke S."/>
            <person name="Kubo M."/>
            <person name="Kyozuka J."/>
            <person name="Lagercrantz U."/>
            <person name="Lin S.S."/>
            <person name="Lindquist E."/>
            <person name="Lipzen A.M."/>
            <person name="Lu C.W."/>
            <person name="De Luna E."/>
            <person name="Martienssen R.A."/>
            <person name="Minamino N."/>
            <person name="Mizutani M."/>
            <person name="Mizutani M."/>
            <person name="Mochizuki N."/>
            <person name="Monte I."/>
            <person name="Mosher R."/>
            <person name="Nagasaki H."/>
            <person name="Nakagami H."/>
            <person name="Naramoto S."/>
            <person name="Nishitani K."/>
            <person name="Ohtani M."/>
            <person name="Okamoto T."/>
            <person name="Okumura M."/>
            <person name="Phillips J."/>
            <person name="Pollak B."/>
            <person name="Reinders A."/>
            <person name="Rovekamp M."/>
            <person name="Sano R."/>
            <person name="Sawa S."/>
            <person name="Schmid M.W."/>
            <person name="Shirakawa M."/>
            <person name="Solano R."/>
            <person name="Spunde A."/>
            <person name="Suetsugu N."/>
            <person name="Sugano S."/>
            <person name="Sugiyama A."/>
            <person name="Sun R."/>
            <person name="Suzuki Y."/>
            <person name="Takenaka M."/>
            <person name="Takezawa D."/>
            <person name="Tomogane H."/>
            <person name="Tsuzuki M."/>
            <person name="Ueda T."/>
            <person name="Umeda M."/>
            <person name="Ward J.M."/>
            <person name="Watanabe Y."/>
            <person name="Yazaki K."/>
            <person name="Yokoyama R."/>
            <person name="Yoshitake Y."/>
            <person name="Yotsui I."/>
            <person name="Zachgo S."/>
            <person name="Schmutz J."/>
        </authorList>
    </citation>
    <scope>NUCLEOTIDE SEQUENCE [LARGE SCALE GENOMIC DNA]</scope>
    <source>
        <strain evidence="18">Tak-1</strain>
    </source>
</reference>
<comment type="subcellular location">
    <subcellularLocation>
        <location evidence="2">Mitochondrion outer membrane</location>
    </subcellularLocation>
</comment>
<evidence type="ECO:0000256" key="14">
    <source>
        <dbReference type="RuleBase" id="RU361226"/>
    </source>
</evidence>
<name>A0A2R6XIR4_MARPO</name>
<dbReference type="PRINTS" id="PR00371">
    <property type="entry name" value="FPNCR"/>
</dbReference>
<dbReference type="PANTHER" id="PTHR19370:SF184">
    <property type="entry name" value="NADH-CYTOCHROME B5 REDUCTASE-LIKE"/>
    <property type="match status" value="1"/>
</dbReference>
<evidence type="ECO:0000256" key="5">
    <source>
        <dbReference type="ARBA" id="ARBA00022692"/>
    </source>
</evidence>
<dbReference type="InterPro" id="IPR001709">
    <property type="entry name" value="Flavoprot_Pyr_Nucl_cyt_Rdtase"/>
</dbReference>
<dbReference type="Gene3D" id="3.40.50.80">
    <property type="entry name" value="Nucleotide-binding domain of ferredoxin-NADP reductase (FNR) module"/>
    <property type="match status" value="1"/>
</dbReference>
<comment type="cofactor">
    <cofactor evidence="1 13 14">
        <name>FAD</name>
        <dbReference type="ChEBI" id="CHEBI:57692"/>
    </cofactor>
</comment>
<dbReference type="GO" id="GO:0016491">
    <property type="term" value="F:oxidoreductase activity"/>
    <property type="evidence" value="ECO:0000318"/>
    <property type="project" value="GO_Central"/>
</dbReference>
<evidence type="ECO:0000313" key="17">
    <source>
        <dbReference type="EMBL" id="PTQ45981.1"/>
    </source>
</evidence>
<keyword evidence="6" id="KW-1000">Mitochondrion outer membrane</keyword>
<dbReference type="CDD" id="cd06183">
    <property type="entry name" value="cyt_b5_reduct_like"/>
    <property type="match status" value="1"/>
</dbReference>
<keyword evidence="9 14" id="KW-0560">Oxidoreductase</keyword>
<dbReference type="InterPro" id="IPR008333">
    <property type="entry name" value="Cbr1-like_FAD-bd_dom"/>
</dbReference>
<dbReference type="PRINTS" id="PR00406">
    <property type="entry name" value="CYTB5RDTASE"/>
</dbReference>
<dbReference type="EMBL" id="KZ772685">
    <property type="protein sequence ID" value="PTQ45981.1"/>
    <property type="molecule type" value="Genomic_DNA"/>
</dbReference>
<sequence length="281" mass="31212">MDSSVDALKDDNMALAGIALAVVAVVVGSAFLFVKLKKKGSLNPEKWTRFILEKKTQVSPNVVKLKFALPTKTSVLGLPIGQHVSCRGQDVEGEEVIKPYTPTTLDSDVGFFELVVKVYEKGRMSGYFGRMKEGDYLECKGPKGRFRYTPNMMRAFGMIAGGTGLTPCYQVTRAILENPKDKTNVSLIYANVTFEDILLKDDLDRMAKMYPDRFKVYYVLNQAPADWQGGVGFVSADMIKDHLPAPAADIQVLRCGPPPMNKAMGMHLDNLGYTKEMQFQF</sequence>